<organism evidence="1">
    <name type="scientific">marine sediment metagenome</name>
    <dbReference type="NCBI Taxonomy" id="412755"/>
    <lineage>
        <taxon>unclassified sequences</taxon>
        <taxon>metagenomes</taxon>
        <taxon>ecological metagenomes</taxon>
    </lineage>
</organism>
<dbReference type="AlphaFoldDB" id="A0A0F9Y1F7"/>
<name>A0A0F9Y1F7_9ZZZZ</name>
<accession>A0A0F9Y1F7</accession>
<reference evidence="1" key="1">
    <citation type="journal article" date="2015" name="Nature">
        <title>Complex archaea that bridge the gap between prokaryotes and eukaryotes.</title>
        <authorList>
            <person name="Spang A."/>
            <person name="Saw J.H."/>
            <person name="Jorgensen S.L."/>
            <person name="Zaremba-Niedzwiedzka K."/>
            <person name="Martijn J."/>
            <person name="Lind A.E."/>
            <person name="van Eijk R."/>
            <person name="Schleper C."/>
            <person name="Guy L."/>
            <person name="Ettema T.J."/>
        </authorList>
    </citation>
    <scope>NUCLEOTIDE SEQUENCE</scope>
</reference>
<protein>
    <submittedName>
        <fullName evidence="1">Uncharacterized protein</fullName>
    </submittedName>
</protein>
<gene>
    <name evidence="1" type="ORF">LCGC14_0146290</name>
</gene>
<evidence type="ECO:0000313" key="1">
    <source>
        <dbReference type="EMBL" id="KKN98518.1"/>
    </source>
</evidence>
<comment type="caution">
    <text evidence="1">The sequence shown here is derived from an EMBL/GenBank/DDBJ whole genome shotgun (WGS) entry which is preliminary data.</text>
</comment>
<proteinExistence type="predicted"/>
<dbReference type="EMBL" id="LAZR01000051">
    <property type="protein sequence ID" value="KKN98518.1"/>
    <property type="molecule type" value="Genomic_DNA"/>
</dbReference>
<sequence length="68" mass="7944">MTLQHPFPSGIFDLTHDGNHVMRGTSMDILEYFVRHTSFSLEYNLQYEGYSVNKLTIQNLPRSNPREV</sequence>